<dbReference type="PANTHER" id="PTHR30627:SF1">
    <property type="entry name" value="PEPTIDOGLYCAN D,D-TRANSPEPTIDASE FTSI"/>
    <property type="match status" value="1"/>
</dbReference>
<evidence type="ECO:0000256" key="5">
    <source>
        <dbReference type="ARBA" id="ARBA00022645"/>
    </source>
</evidence>
<comment type="function">
    <text evidence="16">Catalyzes cross-linking of the peptidoglycan cell wall at the division septum.</text>
</comment>
<gene>
    <name evidence="16" type="primary">ftsI</name>
    <name evidence="19" type="ORF">A1332_16315</name>
    <name evidence="20" type="ORF">A1353_12365</name>
</gene>
<dbReference type="GO" id="GO:0008360">
    <property type="term" value="P:regulation of cell shape"/>
    <property type="evidence" value="ECO:0007669"/>
    <property type="project" value="UniProtKB-KW"/>
</dbReference>
<dbReference type="Gene3D" id="1.10.150.770">
    <property type="match status" value="1"/>
</dbReference>
<dbReference type="EMBL" id="LUUG01000081">
    <property type="protein sequence ID" value="OAI03072.1"/>
    <property type="molecule type" value="Genomic_DNA"/>
</dbReference>
<dbReference type="InterPro" id="IPR012338">
    <property type="entry name" value="Beta-lactam/transpept-like"/>
</dbReference>
<dbReference type="GO" id="GO:0000917">
    <property type="term" value="P:division septum assembly"/>
    <property type="evidence" value="ECO:0007669"/>
    <property type="project" value="UniProtKB-KW"/>
</dbReference>
<dbReference type="Pfam" id="PF00905">
    <property type="entry name" value="Transpeptidase"/>
    <property type="match status" value="1"/>
</dbReference>
<organism evidence="19 22">
    <name type="scientific">Methylomonas methanica</name>
    <dbReference type="NCBI Taxonomy" id="421"/>
    <lineage>
        <taxon>Bacteria</taxon>
        <taxon>Pseudomonadati</taxon>
        <taxon>Pseudomonadota</taxon>
        <taxon>Gammaproteobacteria</taxon>
        <taxon>Methylococcales</taxon>
        <taxon>Methylococcaceae</taxon>
        <taxon>Methylomonas</taxon>
    </lineage>
</organism>
<keyword evidence="7 16" id="KW-0812">Transmembrane</keyword>
<dbReference type="InterPro" id="IPR036138">
    <property type="entry name" value="PBP_dimer_sf"/>
</dbReference>
<keyword evidence="11 16" id="KW-1133">Transmembrane helix</keyword>
<dbReference type="Gene3D" id="3.30.450.330">
    <property type="match status" value="1"/>
</dbReference>
<name>A0A177MBK8_METMH</name>
<evidence type="ECO:0000256" key="8">
    <source>
        <dbReference type="ARBA" id="ARBA00022801"/>
    </source>
</evidence>
<keyword evidence="14 16" id="KW-0131">Cell cycle</keyword>
<keyword evidence="2 16" id="KW-1003">Cell membrane</keyword>
<feature type="domain" description="Penicillin-binding protein transpeptidase" evidence="17">
    <location>
        <begin position="257"/>
        <end position="551"/>
    </location>
</feature>
<dbReference type="Gene3D" id="3.90.1310.10">
    <property type="entry name" value="Penicillin-binding protein 2a (Domain 2)"/>
    <property type="match status" value="1"/>
</dbReference>
<dbReference type="InterPro" id="IPR037532">
    <property type="entry name" value="FtsI_transpept"/>
</dbReference>
<evidence type="ECO:0000313" key="22">
    <source>
        <dbReference type="Proteomes" id="UP000078090"/>
    </source>
</evidence>
<dbReference type="InterPro" id="IPR005311">
    <property type="entry name" value="PBP_dimer"/>
</dbReference>
<keyword evidence="9 16" id="KW-0133">Cell shape</keyword>
<evidence type="ECO:0000313" key="21">
    <source>
        <dbReference type="Proteomes" id="UP000077763"/>
    </source>
</evidence>
<evidence type="ECO:0000256" key="12">
    <source>
        <dbReference type="ARBA" id="ARBA00023136"/>
    </source>
</evidence>
<evidence type="ECO:0000256" key="14">
    <source>
        <dbReference type="ARBA" id="ARBA00023306"/>
    </source>
</evidence>
<comment type="catalytic activity">
    <reaction evidence="16">
        <text>Preferential cleavage: (Ac)2-L-Lys-D-Ala-|-D-Ala. Also transpeptidation of peptidyl-alanyl moieties that are N-acyl substituents of D-alanine.</text>
        <dbReference type="EC" id="3.4.16.4"/>
    </reaction>
</comment>
<evidence type="ECO:0000259" key="18">
    <source>
        <dbReference type="Pfam" id="PF03717"/>
    </source>
</evidence>
<keyword evidence="5 16" id="KW-0121">Carboxypeptidase</keyword>
<evidence type="ECO:0000256" key="2">
    <source>
        <dbReference type="ARBA" id="ARBA00022475"/>
    </source>
</evidence>
<dbReference type="Proteomes" id="UP000078090">
    <property type="component" value="Unassembled WGS sequence"/>
</dbReference>
<keyword evidence="8 16" id="KW-0378">Hydrolase</keyword>
<dbReference type="GO" id="GO:0006508">
    <property type="term" value="P:proteolysis"/>
    <property type="evidence" value="ECO:0007669"/>
    <property type="project" value="UniProtKB-KW"/>
</dbReference>
<evidence type="ECO:0000256" key="3">
    <source>
        <dbReference type="ARBA" id="ARBA00022519"/>
    </source>
</evidence>
<dbReference type="InterPro" id="IPR050515">
    <property type="entry name" value="Beta-lactam/transpept"/>
</dbReference>
<keyword evidence="15 16" id="KW-0961">Cell wall biogenesis/degradation</keyword>
<dbReference type="GO" id="GO:0009002">
    <property type="term" value="F:serine-type D-Ala-D-Ala carboxypeptidase activity"/>
    <property type="evidence" value="ECO:0007669"/>
    <property type="project" value="UniProtKB-UniRule"/>
</dbReference>
<keyword evidence="10 16" id="KW-0573">Peptidoglycan synthesis</keyword>
<dbReference type="SUPFAM" id="SSF56519">
    <property type="entry name" value="Penicillin binding protein dimerisation domain"/>
    <property type="match status" value="1"/>
</dbReference>
<comment type="subcellular location">
    <subcellularLocation>
        <location evidence="16">Cell inner membrane</location>
        <topology evidence="16">Single-pass membrane protein</topology>
    </subcellularLocation>
    <subcellularLocation>
        <location evidence="1">Membrane</location>
    </subcellularLocation>
</comment>
<dbReference type="Pfam" id="PF03717">
    <property type="entry name" value="PBP_dimer"/>
    <property type="match status" value="1"/>
</dbReference>
<dbReference type="SUPFAM" id="SSF56601">
    <property type="entry name" value="beta-lactamase/transpeptidase-like"/>
    <property type="match status" value="1"/>
</dbReference>
<reference evidence="21 22" key="1">
    <citation type="submission" date="2016-03" db="EMBL/GenBank/DDBJ databases">
        <authorList>
            <person name="Ploux O."/>
        </authorList>
    </citation>
    <scope>NUCLEOTIDE SEQUENCE [LARGE SCALE GENOMIC DNA]</scope>
    <source>
        <strain evidence="19 22">R-45363</strain>
        <strain evidence="20 21">R-45371</strain>
    </source>
</reference>
<evidence type="ECO:0000313" key="19">
    <source>
        <dbReference type="EMBL" id="OAI03072.1"/>
    </source>
</evidence>
<feature type="active site" description="Acyl-ester intermediate" evidence="16">
    <location>
        <position position="303"/>
    </location>
</feature>
<feature type="transmembrane region" description="Helical" evidence="16">
    <location>
        <begin position="23"/>
        <end position="41"/>
    </location>
</feature>
<proteinExistence type="inferred from homology"/>
<sequence>MRIATGAGTIPHHNTDFVIRRRLLLSVMLLAMLALVGRAVYLQILDKEFLQDKGDMQHVGVVSVSAYRGQIKDRNGEPLAISTPVQSIWVNPRQLRDAEQDKLTPMAKILGFPEKELRSLLKKEKDANKRFVYLRRQINPDIAEKVKALEITGVYFEREFKRYYPAGAVSGHLLGFTNIDDIGQEGIEHGYEHILRGQPGKKRVIKDGRGQIIKDVENIEEAIPGRDLVLTIDERLQYLAYRELQNAMIQNKAHSASLVVLDAKNGDVLATVSQPAFNPNNRKELSSNRYRNRAMVDSFEPGSTVKPFVVAAALDGGYIKPNVMIETHGVYHLGRNVVKDVHNYGTMDLTHVLQKSSNIAVTQIAMTMPPEYFWGVYSRLGFGTSAGVGFPGEASGSLLDYQGWHEFDQAILSFGYGVSTSILQLARAYTALADDGIIHSVALLKRDEDPDAQRIFKPETARKVREMLEHVISKEGTAYQARVEGYRVAGKTGTVKKAGAGGYSEDKYLSVFVGMAPASNPRFIIAIVVDEPTTGQYYGGLVAAPAFSKVMAGALRVYGVEPDGMDNMHLLLSKQ</sequence>
<evidence type="ECO:0000256" key="4">
    <source>
        <dbReference type="ARBA" id="ARBA00022618"/>
    </source>
</evidence>
<dbReference type="EC" id="3.4.16.4" evidence="16"/>
<keyword evidence="6 16" id="KW-0645">Protease</keyword>
<dbReference type="GO" id="GO:0071555">
    <property type="term" value="P:cell wall organization"/>
    <property type="evidence" value="ECO:0007669"/>
    <property type="project" value="UniProtKB-KW"/>
</dbReference>
<dbReference type="PANTHER" id="PTHR30627">
    <property type="entry name" value="PEPTIDOGLYCAN D,D-TRANSPEPTIDASE"/>
    <property type="match status" value="1"/>
</dbReference>
<evidence type="ECO:0000256" key="7">
    <source>
        <dbReference type="ARBA" id="ARBA00022692"/>
    </source>
</evidence>
<evidence type="ECO:0000256" key="9">
    <source>
        <dbReference type="ARBA" id="ARBA00022960"/>
    </source>
</evidence>
<dbReference type="RefSeq" id="WP_064009104.1">
    <property type="nucleotide sequence ID" value="NZ_LUUG01000081.1"/>
</dbReference>
<evidence type="ECO:0000256" key="11">
    <source>
        <dbReference type="ARBA" id="ARBA00022989"/>
    </source>
</evidence>
<dbReference type="GO" id="GO:0043093">
    <property type="term" value="P:FtsZ-dependent cytokinesis"/>
    <property type="evidence" value="ECO:0007669"/>
    <property type="project" value="UniProtKB-UniRule"/>
</dbReference>
<dbReference type="GO" id="GO:0008658">
    <property type="term" value="F:penicillin binding"/>
    <property type="evidence" value="ECO:0007669"/>
    <property type="project" value="InterPro"/>
</dbReference>
<evidence type="ECO:0000256" key="13">
    <source>
        <dbReference type="ARBA" id="ARBA00023210"/>
    </source>
</evidence>
<evidence type="ECO:0000259" key="17">
    <source>
        <dbReference type="Pfam" id="PF00905"/>
    </source>
</evidence>
<protein>
    <recommendedName>
        <fullName evidence="16">Peptidoglycan D,D-transpeptidase FtsI</fullName>
        <ecNumber evidence="16">3.4.16.4</ecNumber>
    </recommendedName>
    <alternativeName>
        <fullName evidence="16">Penicillin-binding protein 3</fullName>
        <shortName evidence="16">PBP-3</shortName>
    </alternativeName>
</protein>
<dbReference type="HAMAP" id="MF_02080">
    <property type="entry name" value="FtsI_transpept"/>
    <property type="match status" value="1"/>
</dbReference>
<comment type="caution">
    <text evidence="19">The sequence shown here is derived from an EMBL/GenBank/DDBJ whole genome shotgun (WGS) entry which is preliminary data.</text>
</comment>
<accession>A0A177MBK8</accession>
<dbReference type="InterPro" id="IPR001460">
    <property type="entry name" value="PCN-bd_Tpept"/>
</dbReference>
<evidence type="ECO:0000313" key="20">
    <source>
        <dbReference type="EMBL" id="OAI04866.1"/>
    </source>
</evidence>
<evidence type="ECO:0000256" key="15">
    <source>
        <dbReference type="ARBA" id="ARBA00023316"/>
    </source>
</evidence>
<dbReference type="Proteomes" id="UP000077763">
    <property type="component" value="Unassembled WGS sequence"/>
</dbReference>
<keyword evidence="13 16" id="KW-0717">Septation</keyword>
<dbReference type="EMBL" id="LUUH01000048">
    <property type="protein sequence ID" value="OAI04866.1"/>
    <property type="molecule type" value="Genomic_DNA"/>
</dbReference>
<evidence type="ECO:0000256" key="16">
    <source>
        <dbReference type="HAMAP-Rule" id="MF_02080"/>
    </source>
</evidence>
<evidence type="ECO:0000256" key="1">
    <source>
        <dbReference type="ARBA" id="ARBA00004370"/>
    </source>
</evidence>
<keyword evidence="3 16" id="KW-0997">Cell inner membrane</keyword>
<evidence type="ECO:0000256" key="10">
    <source>
        <dbReference type="ARBA" id="ARBA00022984"/>
    </source>
</evidence>
<dbReference type="GO" id="GO:0008955">
    <property type="term" value="F:peptidoglycan glycosyltransferase activity"/>
    <property type="evidence" value="ECO:0007669"/>
    <property type="project" value="InterPro"/>
</dbReference>
<dbReference type="AlphaFoldDB" id="A0A177MBK8"/>
<dbReference type="GO" id="GO:0009252">
    <property type="term" value="P:peptidoglycan biosynthetic process"/>
    <property type="evidence" value="ECO:0007669"/>
    <property type="project" value="UniProtKB-UniRule"/>
</dbReference>
<feature type="domain" description="Penicillin-binding protein dimerisation" evidence="18">
    <location>
        <begin position="64"/>
        <end position="215"/>
    </location>
</feature>
<dbReference type="OrthoDB" id="9766847at2"/>
<comment type="pathway">
    <text evidence="16">Cell wall biogenesis; peptidoglycan biosynthesis.</text>
</comment>
<evidence type="ECO:0000256" key="6">
    <source>
        <dbReference type="ARBA" id="ARBA00022670"/>
    </source>
</evidence>
<comment type="similarity">
    <text evidence="16">Belongs to the transpeptidase family. FtsI subfamily.</text>
</comment>
<dbReference type="Gene3D" id="3.40.710.10">
    <property type="entry name" value="DD-peptidase/beta-lactamase superfamily"/>
    <property type="match status" value="1"/>
</dbReference>
<dbReference type="GO" id="GO:0005886">
    <property type="term" value="C:plasma membrane"/>
    <property type="evidence" value="ECO:0007669"/>
    <property type="project" value="UniProtKB-SubCell"/>
</dbReference>
<dbReference type="UniPathway" id="UPA00219"/>
<keyword evidence="12 16" id="KW-0472">Membrane</keyword>
<keyword evidence="4 16" id="KW-0132">Cell division</keyword>